<proteinExistence type="predicted"/>
<gene>
    <name evidence="2" type="ORF">PSTG_08427</name>
</gene>
<name>A0A0L0VGK5_9BASI</name>
<dbReference type="EMBL" id="AJIL01000058">
    <property type="protein sequence ID" value="KNE98351.1"/>
    <property type="molecule type" value="Genomic_DNA"/>
</dbReference>
<dbReference type="Proteomes" id="UP000054564">
    <property type="component" value="Unassembled WGS sequence"/>
</dbReference>
<comment type="caution">
    <text evidence="2">The sequence shown here is derived from an EMBL/GenBank/DDBJ whole genome shotgun (WGS) entry which is preliminary data.</text>
</comment>
<protein>
    <recommendedName>
        <fullName evidence="1">Protein CPL1-like domain-containing protein</fullName>
    </recommendedName>
</protein>
<dbReference type="PANTHER" id="PTHR35192">
    <property type="entry name" value="PROTEIN, PUTATIVE-RELATED"/>
    <property type="match status" value="1"/>
</dbReference>
<dbReference type="InterPro" id="IPR038955">
    <property type="entry name" value="PriA/CPL1_fungi"/>
</dbReference>
<organism evidence="2 3">
    <name type="scientific">Puccinia striiformis f. sp. tritici PST-78</name>
    <dbReference type="NCBI Taxonomy" id="1165861"/>
    <lineage>
        <taxon>Eukaryota</taxon>
        <taxon>Fungi</taxon>
        <taxon>Dikarya</taxon>
        <taxon>Basidiomycota</taxon>
        <taxon>Pucciniomycotina</taxon>
        <taxon>Pucciniomycetes</taxon>
        <taxon>Pucciniales</taxon>
        <taxon>Pucciniaceae</taxon>
        <taxon>Puccinia</taxon>
    </lineage>
</organism>
<reference evidence="3" key="1">
    <citation type="submission" date="2014-03" db="EMBL/GenBank/DDBJ databases">
        <title>The Genome Sequence of Puccinia striiformis f. sp. tritici PST-78.</title>
        <authorList>
            <consortium name="The Broad Institute Genome Sequencing Platform"/>
            <person name="Cuomo C."/>
            <person name="Hulbert S."/>
            <person name="Chen X."/>
            <person name="Walker B."/>
            <person name="Young S.K."/>
            <person name="Zeng Q."/>
            <person name="Gargeya S."/>
            <person name="Fitzgerald M."/>
            <person name="Haas B."/>
            <person name="Abouelleil A."/>
            <person name="Alvarado L."/>
            <person name="Arachchi H.M."/>
            <person name="Berlin A.M."/>
            <person name="Chapman S.B."/>
            <person name="Goldberg J."/>
            <person name="Griggs A."/>
            <person name="Gujja S."/>
            <person name="Hansen M."/>
            <person name="Howarth C."/>
            <person name="Imamovic A."/>
            <person name="Larimer J."/>
            <person name="McCowan C."/>
            <person name="Montmayeur A."/>
            <person name="Murphy C."/>
            <person name="Neiman D."/>
            <person name="Pearson M."/>
            <person name="Priest M."/>
            <person name="Roberts A."/>
            <person name="Saif S."/>
            <person name="Shea T."/>
            <person name="Sisk P."/>
            <person name="Sykes S."/>
            <person name="Wortman J."/>
            <person name="Nusbaum C."/>
            <person name="Birren B."/>
        </authorList>
    </citation>
    <scope>NUCLEOTIDE SEQUENCE [LARGE SCALE GENOMIC DNA]</scope>
    <source>
        <strain evidence="3">race PST-78</strain>
    </source>
</reference>
<dbReference type="AlphaFoldDB" id="A0A0L0VGK5"/>
<dbReference type="InterPro" id="IPR048661">
    <property type="entry name" value="CPL1-like"/>
</dbReference>
<sequence>MAITTFEMLFVQTVAFTGLFHSIQGFQLPSLPLPSYGNQVVSGQLDSLDHLKCGLTYNIWGQVSPTLASGHANLCLQCRISTPGSTLNFAYVEALSASISVHGVSTSDAQILQTSINGDLTNIASRAETSETCESACSGDERCASCEFSESGCKMTAVDYLSQTHSGKALAEAFERCFTRGGSRYCGLCPTDSSCSGPRPSGLPRRSLKSSDASNIKCPSGLTACPISLTASFTPSTGFECLDIKQEITSCGGCATLNKGVDCSTIDGAALTGCSDGVCKIFSCKQGYAYSQSGKECLKISHFNSLK</sequence>
<accession>A0A0L0VGK5</accession>
<feature type="domain" description="Protein CPL1-like" evidence="1">
    <location>
        <begin position="239"/>
        <end position="298"/>
    </location>
</feature>
<evidence type="ECO:0000313" key="3">
    <source>
        <dbReference type="Proteomes" id="UP000054564"/>
    </source>
</evidence>
<keyword evidence="3" id="KW-1185">Reference proteome</keyword>
<evidence type="ECO:0000313" key="2">
    <source>
        <dbReference type="EMBL" id="KNE98351.1"/>
    </source>
</evidence>
<evidence type="ECO:0000259" key="1">
    <source>
        <dbReference type="Pfam" id="PF21671"/>
    </source>
</evidence>
<dbReference type="Pfam" id="PF21671">
    <property type="entry name" value="CPL1-like"/>
    <property type="match status" value="1"/>
</dbReference>
<dbReference type="STRING" id="1165861.A0A0L0VGK5"/>
<dbReference type="OrthoDB" id="439917at2759"/>
<dbReference type="PANTHER" id="PTHR35192:SF2">
    <property type="entry name" value="APPLE DOMAIN-CONTAINING PROTEIN"/>
    <property type="match status" value="1"/>
</dbReference>